<comment type="similarity">
    <text evidence="2 9">Belongs to the peptidase M14 family.</text>
</comment>
<dbReference type="SUPFAM" id="SSF53187">
    <property type="entry name" value="Zn-dependent exopeptidases"/>
    <property type="match status" value="1"/>
</dbReference>
<sequence>MGHQRIWTKMQQHFQDIQFVSLFEGFLEWAISIGNSVNGFPLLVIEISDKPGEEETKPAFKYIGNVHGDEPVGRELLINLANWLCDNYLKDPLVFFFLYLHRYNLAKLIVENVHLHLLPSMNPDGFSLRKRGNANNIDLNRDFPDQFFSLNDDEDSRQPETRAIMNWLRDIRFTASATLHGGALVANYPWDGSEDKRTKYYGCPDDDAFRFMASIYSHSHYNMSSSKEFLSGITNGAAWYPLYGGMQDWNYIHAGCFELTLEISDNKWPNSTELPILWKYNKMSLLNLVASLVKTGVHGRIYSSVDGKPLPGSITVSGINYTVTAGKTLGDYHRFLAPRDKYEVVATMIGYKSKNTTIWLDDGPVTLDFVLDPEVSIKESVVQNVYDCDCNSKSTQEFVQFLWGAHLEVFFILIVILGFLLFLFQRRAKIKVPTSRQLSGSKKTVEV</sequence>
<dbReference type="CDD" id="cd11308">
    <property type="entry name" value="Peptidase_M14NE-CP-C_like"/>
    <property type="match status" value="1"/>
</dbReference>
<keyword evidence="10" id="KW-0812">Transmembrane</keyword>
<accession>A0A3Q0FAX6</accession>
<organism evidence="12 13">
    <name type="scientific">Vigna radiata var. radiata</name>
    <name type="common">Mung bean</name>
    <name type="synonym">Phaseolus aureus</name>
    <dbReference type="NCBI Taxonomy" id="3916"/>
    <lineage>
        <taxon>Eukaryota</taxon>
        <taxon>Viridiplantae</taxon>
        <taxon>Streptophyta</taxon>
        <taxon>Embryophyta</taxon>
        <taxon>Tracheophyta</taxon>
        <taxon>Spermatophyta</taxon>
        <taxon>Magnoliopsida</taxon>
        <taxon>eudicotyledons</taxon>
        <taxon>Gunneridae</taxon>
        <taxon>Pentapetalae</taxon>
        <taxon>rosids</taxon>
        <taxon>fabids</taxon>
        <taxon>Fabales</taxon>
        <taxon>Fabaceae</taxon>
        <taxon>Papilionoideae</taxon>
        <taxon>50 kb inversion clade</taxon>
        <taxon>NPAAA clade</taxon>
        <taxon>indigoferoid/millettioid clade</taxon>
        <taxon>Phaseoleae</taxon>
        <taxon>Vigna</taxon>
    </lineage>
</organism>
<keyword evidence="3 13" id="KW-0121">Carboxypeptidase</keyword>
<dbReference type="PANTHER" id="PTHR11532:SF57">
    <property type="entry name" value="CARBOXYPEPTIDASE D, B"/>
    <property type="match status" value="1"/>
</dbReference>
<dbReference type="Proteomes" id="UP000087766">
    <property type="component" value="Chromosome 8"/>
</dbReference>
<dbReference type="InterPro" id="IPR050753">
    <property type="entry name" value="Peptidase_M14_domain"/>
</dbReference>
<feature type="active site" description="Proton donor/acceptor" evidence="9">
    <location>
        <position position="262"/>
    </location>
</feature>
<evidence type="ECO:0000256" key="9">
    <source>
        <dbReference type="PROSITE-ProRule" id="PRU01379"/>
    </source>
</evidence>
<protein>
    <submittedName>
        <fullName evidence="13">Carboxypeptidase SOL1 isoform X6</fullName>
    </submittedName>
</protein>
<dbReference type="RefSeq" id="XP_022641225.1">
    <property type="nucleotide sequence ID" value="XM_022785504.1"/>
</dbReference>
<dbReference type="Gene3D" id="3.40.630.10">
    <property type="entry name" value="Zn peptidases"/>
    <property type="match status" value="1"/>
</dbReference>
<dbReference type="SMART" id="SM00631">
    <property type="entry name" value="Zn_pept"/>
    <property type="match status" value="1"/>
</dbReference>
<dbReference type="PRINTS" id="PR00765">
    <property type="entry name" value="CRBOXYPTASEA"/>
</dbReference>
<dbReference type="PANTHER" id="PTHR11532">
    <property type="entry name" value="PROTEASE M14 CARBOXYPEPTIDASE"/>
    <property type="match status" value="1"/>
</dbReference>
<feature type="transmembrane region" description="Helical" evidence="10">
    <location>
        <begin position="401"/>
        <end position="424"/>
    </location>
</feature>
<evidence type="ECO:0000256" key="6">
    <source>
        <dbReference type="ARBA" id="ARBA00022801"/>
    </source>
</evidence>
<comment type="cofactor">
    <cofactor evidence="1">
        <name>Zn(2+)</name>
        <dbReference type="ChEBI" id="CHEBI:29105"/>
    </cofactor>
</comment>
<keyword evidence="10" id="KW-1133">Transmembrane helix</keyword>
<dbReference type="FunFam" id="2.60.40.1120:FF:000018">
    <property type="entry name" value="Carboxypeptidase D"/>
    <property type="match status" value="1"/>
</dbReference>
<dbReference type="InterPro" id="IPR057247">
    <property type="entry name" value="CARBOXYPEPT_ZN_2"/>
</dbReference>
<dbReference type="GO" id="GO:0006518">
    <property type="term" value="P:peptide metabolic process"/>
    <property type="evidence" value="ECO:0007669"/>
    <property type="project" value="TreeGrafter"/>
</dbReference>
<dbReference type="InterPro" id="IPR000834">
    <property type="entry name" value="Peptidase_M14"/>
</dbReference>
<evidence type="ECO:0000256" key="2">
    <source>
        <dbReference type="ARBA" id="ARBA00005988"/>
    </source>
</evidence>
<dbReference type="GO" id="GO:0004181">
    <property type="term" value="F:metallocarboxypeptidase activity"/>
    <property type="evidence" value="ECO:0007669"/>
    <property type="project" value="InterPro"/>
</dbReference>
<dbReference type="GO" id="GO:0016485">
    <property type="term" value="P:protein processing"/>
    <property type="evidence" value="ECO:0007669"/>
    <property type="project" value="TreeGrafter"/>
</dbReference>
<name>A0A3Q0FAX6_VIGRR</name>
<dbReference type="SUPFAM" id="SSF49464">
    <property type="entry name" value="Carboxypeptidase regulatory domain-like"/>
    <property type="match status" value="1"/>
</dbReference>
<evidence type="ECO:0000256" key="7">
    <source>
        <dbReference type="ARBA" id="ARBA00022833"/>
    </source>
</evidence>
<gene>
    <name evidence="13" type="primary">LOC106772299</name>
</gene>
<keyword evidence="12" id="KW-1185">Reference proteome</keyword>
<dbReference type="InterPro" id="IPR057246">
    <property type="entry name" value="CARBOXYPEPT_ZN_1"/>
</dbReference>
<evidence type="ECO:0000313" key="12">
    <source>
        <dbReference type="Proteomes" id="UP000087766"/>
    </source>
</evidence>
<evidence type="ECO:0000256" key="1">
    <source>
        <dbReference type="ARBA" id="ARBA00001947"/>
    </source>
</evidence>
<evidence type="ECO:0000256" key="5">
    <source>
        <dbReference type="ARBA" id="ARBA00022723"/>
    </source>
</evidence>
<reference evidence="13" key="2">
    <citation type="submission" date="2025-08" db="UniProtKB">
        <authorList>
            <consortium name="RefSeq"/>
        </authorList>
    </citation>
    <scope>IDENTIFICATION</scope>
    <source>
        <tissue evidence="13">Leaf</tissue>
    </source>
</reference>
<dbReference type="AlphaFoldDB" id="A0A3Q0FAX6"/>
<keyword evidence="8" id="KW-0325">Glycoprotein</keyword>
<dbReference type="GO" id="GO:0005615">
    <property type="term" value="C:extracellular space"/>
    <property type="evidence" value="ECO:0007669"/>
    <property type="project" value="TreeGrafter"/>
</dbReference>
<dbReference type="InterPro" id="IPR008969">
    <property type="entry name" value="CarboxyPept-like_regulatory"/>
</dbReference>
<reference evidence="12" key="1">
    <citation type="journal article" date="2014" name="Nat. Commun.">
        <title>Genome sequence of mungbean and insights into evolution within Vigna species.</title>
        <authorList>
            <person name="Kang Y.J."/>
            <person name="Kim S.K."/>
            <person name="Kim M.Y."/>
            <person name="Lestari P."/>
            <person name="Kim K.H."/>
            <person name="Ha B.K."/>
            <person name="Jun T.H."/>
            <person name="Hwang W.J."/>
            <person name="Lee T."/>
            <person name="Lee J."/>
            <person name="Shim S."/>
            <person name="Yoon M.Y."/>
            <person name="Jang Y.E."/>
            <person name="Han K.S."/>
            <person name="Taeprayoon P."/>
            <person name="Yoon N."/>
            <person name="Somta P."/>
            <person name="Tanya P."/>
            <person name="Kim K.S."/>
            <person name="Gwag J.G."/>
            <person name="Moon J.K."/>
            <person name="Lee Y.H."/>
            <person name="Park B.S."/>
            <person name="Bombarely A."/>
            <person name="Doyle J.J."/>
            <person name="Jackson S.A."/>
            <person name="Schafleitner R."/>
            <person name="Srinives P."/>
            <person name="Varshney R.K."/>
            <person name="Lee S.H."/>
        </authorList>
    </citation>
    <scope>NUCLEOTIDE SEQUENCE [LARGE SCALE GENOMIC DNA]</scope>
    <source>
        <strain evidence="12">cv. VC1973A</strain>
    </source>
</reference>
<keyword evidence="5" id="KW-0479">Metal-binding</keyword>
<dbReference type="Pfam" id="PF00246">
    <property type="entry name" value="Peptidase_M14"/>
    <property type="match status" value="1"/>
</dbReference>
<evidence type="ECO:0000256" key="10">
    <source>
        <dbReference type="SAM" id="Phobius"/>
    </source>
</evidence>
<dbReference type="PROSITE" id="PS52035">
    <property type="entry name" value="PEPTIDASE_M14"/>
    <property type="match status" value="1"/>
</dbReference>
<feature type="domain" description="Peptidase M14" evidence="11">
    <location>
        <begin position="2"/>
        <end position="292"/>
    </location>
</feature>
<evidence type="ECO:0000259" key="11">
    <source>
        <dbReference type="PROSITE" id="PS52035"/>
    </source>
</evidence>
<dbReference type="GO" id="GO:0008270">
    <property type="term" value="F:zinc ion binding"/>
    <property type="evidence" value="ECO:0007669"/>
    <property type="project" value="InterPro"/>
</dbReference>
<dbReference type="GeneID" id="106772299"/>
<dbReference type="Gene3D" id="2.60.40.1120">
    <property type="entry name" value="Carboxypeptidase-like, regulatory domain"/>
    <property type="match status" value="1"/>
</dbReference>
<evidence type="ECO:0000313" key="13">
    <source>
        <dbReference type="RefSeq" id="XP_022641225.1"/>
    </source>
</evidence>
<dbReference type="PROSITE" id="PS00132">
    <property type="entry name" value="CARBOXYPEPT_ZN_1"/>
    <property type="match status" value="1"/>
</dbReference>
<dbReference type="PROSITE" id="PS00133">
    <property type="entry name" value="CARBOXYPEPT_ZN_2"/>
    <property type="match status" value="1"/>
</dbReference>
<evidence type="ECO:0000256" key="3">
    <source>
        <dbReference type="ARBA" id="ARBA00022645"/>
    </source>
</evidence>
<dbReference type="FunFam" id="3.40.630.10:FF:000020">
    <property type="entry name" value="Carboxypeptidase D"/>
    <property type="match status" value="1"/>
</dbReference>
<keyword evidence="7" id="KW-0862">Zinc</keyword>
<evidence type="ECO:0000256" key="8">
    <source>
        <dbReference type="ARBA" id="ARBA00023180"/>
    </source>
</evidence>
<proteinExistence type="inferred from homology"/>
<keyword evidence="6" id="KW-0378">Hydrolase</keyword>
<keyword evidence="4" id="KW-0645">Protease</keyword>
<evidence type="ECO:0000256" key="4">
    <source>
        <dbReference type="ARBA" id="ARBA00022670"/>
    </source>
</evidence>
<keyword evidence="10" id="KW-0472">Membrane</keyword>